<name>A0A4Q1RJ02_9FIRM</name>
<dbReference type="GO" id="GO:0042802">
    <property type="term" value="F:identical protein binding"/>
    <property type="evidence" value="ECO:0007669"/>
    <property type="project" value="TreeGrafter"/>
</dbReference>
<keyword evidence="4" id="KW-1185">Reference proteome</keyword>
<dbReference type="PANTHER" id="PTHR40448">
    <property type="entry name" value="TWO-COMPONENT SENSOR HISTIDINE KINASE"/>
    <property type="match status" value="1"/>
</dbReference>
<dbReference type="CDD" id="cd16935">
    <property type="entry name" value="HATPase_AgrC-ComD-like"/>
    <property type="match status" value="1"/>
</dbReference>
<feature type="transmembrane region" description="Helical" evidence="1">
    <location>
        <begin position="204"/>
        <end position="224"/>
    </location>
</feature>
<feature type="transmembrane region" description="Helical" evidence="1">
    <location>
        <begin position="39"/>
        <end position="60"/>
    </location>
</feature>
<evidence type="ECO:0000313" key="4">
    <source>
        <dbReference type="Proteomes" id="UP000290106"/>
    </source>
</evidence>
<reference evidence="3 4" key="1">
    <citation type="submission" date="2019-01" db="EMBL/GenBank/DDBJ databases">
        <title>Blautia sp. nov. KGMB01111 isolated human feces.</title>
        <authorList>
            <person name="Park J.-E."/>
            <person name="Kim J.-S."/>
            <person name="Park S.-H."/>
        </authorList>
    </citation>
    <scope>NUCLEOTIDE SEQUENCE [LARGE SCALE GENOMIC DNA]</scope>
    <source>
        <strain evidence="3 4">KGMB01111</strain>
    </source>
</reference>
<accession>A0A4Q1RJ02</accession>
<comment type="caution">
    <text evidence="3">The sequence shown here is derived from an EMBL/GenBank/DDBJ whole genome shotgun (WGS) entry which is preliminary data.</text>
</comment>
<dbReference type="RefSeq" id="WP_129258162.1">
    <property type="nucleotide sequence ID" value="NZ_SDKC01000001.1"/>
</dbReference>
<evidence type="ECO:0000256" key="1">
    <source>
        <dbReference type="SAM" id="Phobius"/>
    </source>
</evidence>
<feature type="transmembrane region" description="Helical" evidence="1">
    <location>
        <begin position="168"/>
        <end position="184"/>
    </location>
</feature>
<dbReference type="Gene3D" id="3.30.565.10">
    <property type="entry name" value="Histidine kinase-like ATPase, C-terminal domain"/>
    <property type="match status" value="1"/>
</dbReference>
<keyword evidence="1" id="KW-0472">Membrane</keyword>
<dbReference type="SUPFAM" id="SSF55874">
    <property type="entry name" value="ATPase domain of HSP90 chaperone/DNA topoisomerase II/histidine kinase"/>
    <property type="match status" value="1"/>
</dbReference>
<keyword evidence="1" id="KW-1133">Transmembrane helix</keyword>
<proteinExistence type="predicted"/>
<protein>
    <submittedName>
        <fullName evidence="3">GHKL domain-containing protein</fullName>
    </submittedName>
</protein>
<evidence type="ECO:0000313" key="3">
    <source>
        <dbReference type="EMBL" id="RXS75741.1"/>
    </source>
</evidence>
<organism evidence="3 4">
    <name type="scientific">Blautia faecicola</name>
    <dbReference type="NCBI Taxonomy" id="2509240"/>
    <lineage>
        <taxon>Bacteria</taxon>
        <taxon>Bacillati</taxon>
        <taxon>Bacillota</taxon>
        <taxon>Clostridia</taxon>
        <taxon>Lachnospirales</taxon>
        <taxon>Lachnospiraceae</taxon>
        <taxon>Blautia</taxon>
    </lineage>
</organism>
<dbReference type="Proteomes" id="UP000290106">
    <property type="component" value="Unassembled WGS sequence"/>
</dbReference>
<feature type="domain" description="Sensor histidine kinase NatK-like C-terminal" evidence="2">
    <location>
        <begin position="340"/>
        <end position="438"/>
    </location>
</feature>
<dbReference type="EMBL" id="SDKC01000001">
    <property type="protein sequence ID" value="RXS75741.1"/>
    <property type="molecule type" value="Genomic_DNA"/>
</dbReference>
<dbReference type="PANTHER" id="PTHR40448:SF1">
    <property type="entry name" value="TWO-COMPONENT SENSOR HISTIDINE KINASE"/>
    <property type="match status" value="1"/>
</dbReference>
<gene>
    <name evidence="3" type="ORF">ETP43_11305</name>
</gene>
<evidence type="ECO:0000259" key="2">
    <source>
        <dbReference type="Pfam" id="PF14501"/>
    </source>
</evidence>
<feature type="transmembrane region" description="Helical" evidence="1">
    <location>
        <begin position="66"/>
        <end position="85"/>
    </location>
</feature>
<dbReference type="Pfam" id="PF14501">
    <property type="entry name" value="HATPase_c_5"/>
    <property type="match status" value="1"/>
</dbReference>
<feature type="transmembrane region" description="Helical" evidence="1">
    <location>
        <begin position="6"/>
        <end position="27"/>
    </location>
</feature>
<dbReference type="AlphaFoldDB" id="A0A4Q1RJ02"/>
<sequence length="442" mass="50065">MPSVSRILEVLVYSLLNFFPFLVLALYPFRHCLRFSKVITGTLIGFLTVIQVLLGAWVSFVSGNHSAIASAVSTILYAAFYFLAVKKHFGKTLFTLLMISNLANLAVISAKCLEGLFFPTLATQDYRWSFSLMLFAVEAVLSVPVFLYMRSVYTPAVEKEPSGLEWRYIWLIPVTFYLMWYYVLYGNTSHSSLEIALQPKNTLFLLVINVGAFLIYYIVTRLVLEQNRSLELQEKNHQLTMQAMEYKNLQEKITDARRAKHDVRHHIALMQNYLADGNLDALREYLARYNESLPNDSLIRFCENTAANAVLLYFSQQAKDNDVDFIAQVEIPEDIFISDTDLSVLFGNLIENALEACRNESGKDRKIMIRASLIGSSFCITVDNTFSGALRHTPDGMLVSTKHKGLGLGTQSVKSIAAQYSGICRFEMRDGMFYASVMCNRS</sequence>
<keyword evidence="1" id="KW-0812">Transmembrane</keyword>
<dbReference type="InterPro" id="IPR032834">
    <property type="entry name" value="NatK-like_C"/>
</dbReference>
<dbReference type="InterPro" id="IPR036890">
    <property type="entry name" value="HATPase_C_sf"/>
</dbReference>
<dbReference type="OrthoDB" id="9156435at2"/>
<feature type="transmembrane region" description="Helical" evidence="1">
    <location>
        <begin position="130"/>
        <end position="148"/>
    </location>
</feature>
<feature type="transmembrane region" description="Helical" evidence="1">
    <location>
        <begin position="92"/>
        <end position="110"/>
    </location>
</feature>